<dbReference type="GeneID" id="9938528"/>
<accession>A0A1S0U9I3</accession>
<name>A0A1S0U9I3_LOALO</name>
<gene>
    <name evidence="1" type="ORF">LOAG_01155</name>
</gene>
<protein>
    <submittedName>
        <fullName evidence="1">Uncharacterized protein</fullName>
    </submittedName>
</protein>
<dbReference type="EMBL" id="JH712068">
    <property type="protein sequence ID" value="EFO27326.1"/>
    <property type="molecule type" value="Genomic_DNA"/>
</dbReference>
<proteinExistence type="predicted"/>
<dbReference type="InParanoid" id="A0A1S0U9I3"/>
<dbReference type="RefSeq" id="XP_003136743.1">
    <property type="nucleotide sequence ID" value="XM_003136695.1"/>
</dbReference>
<dbReference type="KEGG" id="loa:LOAG_01155"/>
<dbReference type="CTD" id="9938528"/>
<evidence type="ECO:0000313" key="1">
    <source>
        <dbReference type="EMBL" id="EFO27326.1"/>
    </source>
</evidence>
<sequence length="103" mass="11872">MKMFYPYVEEHLGFSRITSYFIATAMKYVTLRSDSRISSLPEVSLTIYHHLPQNSSLFNSALNYKYSAGRIISLPHISANLSSTCFVFPIDRVIISERIELQF</sequence>
<dbReference type="AlphaFoldDB" id="A0A1S0U9I3"/>
<organism evidence="1">
    <name type="scientific">Loa loa</name>
    <name type="common">Eye worm</name>
    <name type="synonym">Filaria loa</name>
    <dbReference type="NCBI Taxonomy" id="7209"/>
    <lineage>
        <taxon>Eukaryota</taxon>
        <taxon>Metazoa</taxon>
        <taxon>Ecdysozoa</taxon>
        <taxon>Nematoda</taxon>
        <taxon>Chromadorea</taxon>
        <taxon>Rhabditida</taxon>
        <taxon>Spirurina</taxon>
        <taxon>Spiruromorpha</taxon>
        <taxon>Filarioidea</taxon>
        <taxon>Onchocercidae</taxon>
        <taxon>Loa</taxon>
    </lineage>
</organism>
<reference evidence="1" key="1">
    <citation type="submission" date="2012-04" db="EMBL/GenBank/DDBJ databases">
        <title>The Genome Sequence of Loa loa.</title>
        <authorList>
            <consortium name="The Broad Institute Genome Sequencing Platform"/>
            <consortium name="Broad Institute Genome Sequencing Center for Infectious Disease"/>
            <person name="Nutman T.B."/>
            <person name="Fink D.L."/>
            <person name="Russ C."/>
            <person name="Young S."/>
            <person name="Zeng Q."/>
            <person name="Gargeya S."/>
            <person name="Alvarado L."/>
            <person name="Berlin A."/>
            <person name="Chapman S.B."/>
            <person name="Chen Z."/>
            <person name="Freedman E."/>
            <person name="Gellesch M."/>
            <person name="Goldberg J."/>
            <person name="Griggs A."/>
            <person name="Gujja S."/>
            <person name="Heilman E.R."/>
            <person name="Heiman D."/>
            <person name="Howarth C."/>
            <person name="Mehta T."/>
            <person name="Neiman D."/>
            <person name="Pearson M."/>
            <person name="Roberts A."/>
            <person name="Saif S."/>
            <person name="Shea T."/>
            <person name="Shenoy N."/>
            <person name="Sisk P."/>
            <person name="Stolte C."/>
            <person name="Sykes S."/>
            <person name="White J."/>
            <person name="Yandava C."/>
            <person name="Haas B."/>
            <person name="Henn M.R."/>
            <person name="Nusbaum C."/>
            <person name="Birren B."/>
        </authorList>
    </citation>
    <scope>NUCLEOTIDE SEQUENCE [LARGE SCALE GENOMIC DNA]</scope>
</reference>